<comment type="caution">
    <text evidence="11">The sequence shown here is derived from an EMBL/GenBank/DDBJ whole genome shotgun (WGS) entry which is preliminary data.</text>
</comment>
<dbReference type="GO" id="GO:0008081">
    <property type="term" value="F:phosphoric diester hydrolase activity"/>
    <property type="evidence" value="ECO:0007669"/>
    <property type="project" value="TreeGrafter"/>
</dbReference>
<keyword evidence="6" id="KW-0862">Zinc</keyword>
<evidence type="ECO:0000256" key="8">
    <source>
        <dbReference type="ARBA" id="ARBA00054483"/>
    </source>
</evidence>
<comment type="cofactor">
    <cofactor evidence="1">
        <name>Zn(2+)</name>
        <dbReference type="ChEBI" id="CHEBI:29105"/>
    </cofactor>
</comment>
<dbReference type="HAMAP" id="MF_00152">
    <property type="entry name" value="Nfo"/>
    <property type="match status" value="1"/>
</dbReference>
<dbReference type="CDD" id="cd00019">
    <property type="entry name" value="AP2Ec"/>
    <property type="match status" value="1"/>
</dbReference>
<evidence type="ECO:0000256" key="7">
    <source>
        <dbReference type="ARBA" id="ARBA00023204"/>
    </source>
</evidence>
<dbReference type="Proteomes" id="UP000243579">
    <property type="component" value="Unassembled WGS sequence"/>
</dbReference>
<dbReference type="OrthoDB" id="7663182at2759"/>
<dbReference type="GO" id="GO:0005634">
    <property type="term" value="C:nucleus"/>
    <property type="evidence" value="ECO:0007669"/>
    <property type="project" value="TreeGrafter"/>
</dbReference>
<dbReference type="NCBIfam" id="NF002199">
    <property type="entry name" value="PRK01060.1-4"/>
    <property type="match status" value="1"/>
</dbReference>
<keyword evidence="12" id="KW-1185">Reference proteome</keyword>
<keyword evidence="4" id="KW-0227">DNA damage</keyword>
<dbReference type="EMBL" id="JNBR01001918">
    <property type="protein sequence ID" value="OQR84249.1"/>
    <property type="molecule type" value="Genomic_DNA"/>
</dbReference>
<dbReference type="InterPro" id="IPR018246">
    <property type="entry name" value="AP_endonuc_F2_Zn_BS"/>
</dbReference>
<dbReference type="AlphaFoldDB" id="A0A1V9YEW9"/>
<name>A0A1V9YEW9_ACHHY</name>
<dbReference type="Gene3D" id="3.20.20.150">
    <property type="entry name" value="Divalent-metal-dependent TIM barrel enzymes"/>
    <property type="match status" value="1"/>
</dbReference>
<dbReference type="FunFam" id="3.20.20.150:FF:000001">
    <property type="entry name" value="Probable endonuclease 4"/>
    <property type="match status" value="1"/>
</dbReference>
<dbReference type="InterPro" id="IPR001719">
    <property type="entry name" value="AP_endonuc_2"/>
</dbReference>
<dbReference type="InterPro" id="IPR036237">
    <property type="entry name" value="Xyl_isomerase-like_sf"/>
</dbReference>
<gene>
    <name evidence="11" type="ORF">ACHHYP_13684</name>
</gene>
<dbReference type="GO" id="GO:0003677">
    <property type="term" value="F:DNA binding"/>
    <property type="evidence" value="ECO:0007669"/>
    <property type="project" value="InterPro"/>
</dbReference>
<evidence type="ECO:0000259" key="10">
    <source>
        <dbReference type="Pfam" id="PF01261"/>
    </source>
</evidence>
<dbReference type="GO" id="GO:0003906">
    <property type="term" value="F:DNA-(apurinic or apyrimidinic site) endonuclease activity"/>
    <property type="evidence" value="ECO:0007669"/>
    <property type="project" value="TreeGrafter"/>
</dbReference>
<dbReference type="GO" id="GO:0008270">
    <property type="term" value="F:zinc ion binding"/>
    <property type="evidence" value="ECO:0007669"/>
    <property type="project" value="InterPro"/>
</dbReference>
<evidence type="ECO:0000313" key="12">
    <source>
        <dbReference type="Proteomes" id="UP000243579"/>
    </source>
</evidence>
<comment type="similarity">
    <text evidence="2">Belongs to the AP endonuclease 2 family.</text>
</comment>
<dbReference type="InterPro" id="IPR013022">
    <property type="entry name" value="Xyl_isomerase-like_TIM-brl"/>
</dbReference>
<reference evidence="11 12" key="1">
    <citation type="journal article" date="2014" name="Genome Biol. Evol.">
        <title>The secreted proteins of Achlya hypogyna and Thraustotheca clavata identify the ancestral oomycete secretome and reveal gene acquisitions by horizontal gene transfer.</title>
        <authorList>
            <person name="Misner I."/>
            <person name="Blouin N."/>
            <person name="Leonard G."/>
            <person name="Richards T.A."/>
            <person name="Lane C.E."/>
        </authorList>
    </citation>
    <scope>NUCLEOTIDE SEQUENCE [LARGE SCALE GENOMIC DNA]</scope>
    <source>
        <strain evidence="11 12">ATCC 48635</strain>
    </source>
</reference>
<keyword evidence="7" id="KW-0234">DNA repair</keyword>
<dbReference type="PANTHER" id="PTHR21445:SF0">
    <property type="entry name" value="APURINIC-APYRIMIDINIC ENDONUCLEASE"/>
    <property type="match status" value="1"/>
</dbReference>
<feature type="compositionally biased region" description="Basic and acidic residues" evidence="9">
    <location>
        <begin position="47"/>
        <end position="57"/>
    </location>
</feature>
<dbReference type="PROSITE" id="PS51432">
    <property type="entry name" value="AP_NUCLEASE_F2_4"/>
    <property type="match status" value="1"/>
</dbReference>
<evidence type="ECO:0000256" key="9">
    <source>
        <dbReference type="SAM" id="MobiDB-lite"/>
    </source>
</evidence>
<dbReference type="STRING" id="1202772.A0A1V9YEW9"/>
<proteinExistence type="inferred from homology"/>
<comment type="function">
    <text evidence="8">Plays a role in mitochondrial DNA base excision repair (BER) pathway induced by oxidative stress. Has apurinic/apyrimidinic (AP) endonuclease activity towards double-stranded DNA (dsDNA) with a preference for C as opposite base. Has 3'-phosphatase activity; removes 3'-phosphate from blunt-end, recessed, and gapped DNA templates and thus, removes 3'-blocks for DNA polymerase activity during BER. Lacks 3'-5' exonuclease activity and does not cleave damaged bases by nucleotide incision repair (NIR).</text>
</comment>
<dbReference type="PROSITE" id="PS00729">
    <property type="entry name" value="AP_NUCLEASE_F2_1"/>
    <property type="match status" value="1"/>
</dbReference>
<evidence type="ECO:0000256" key="5">
    <source>
        <dbReference type="ARBA" id="ARBA00022801"/>
    </source>
</evidence>
<feature type="domain" description="Xylose isomerase-like TIM barrel" evidence="10">
    <location>
        <begin position="104"/>
        <end position="361"/>
    </location>
</feature>
<dbReference type="GO" id="GO:0006284">
    <property type="term" value="P:base-excision repair"/>
    <property type="evidence" value="ECO:0007669"/>
    <property type="project" value="TreeGrafter"/>
</dbReference>
<evidence type="ECO:0000256" key="3">
    <source>
        <dbReference type="ARBA" id="ARBA00022723"/>
    </source>
</evidence>
<evidence type="ECO:0000313" key="11">
    <source>
        <dbReference type="EMBL" id="OQR84249.1"/>
    </source>
</evidence>
<dbReference type="SMART" id="SM00518">
    <property type="entry name" value="AP2Ec"/>
    <property type="match status" value="1"/>
</dbReference>
<evidence type="ECO:0000256" key="4">
    <source>
        <dbReference type="ARBA" id="ARBA00022763"/>
    </source>
</evidence>
<protein>
    <recommendedName>
        <fullName evidence="10">Xylose isomerase-like TIM barrel domain-containing protein</fullName>
    </recommendedName>
</protein>
<dbReference type="GO" id="GO:0005739">
    <property type="term" value="C:mitochondrion"/>
    <property type="evidence" value="ECO:0007669"/>
    <property type="project" value="TreeGrafter"/>
</dbReference>
<sequence>MRRSSRVLARAVAPSTASLKREATGDQATTKKKIKRAIKPEAAISPKETKKPTAKQLEKLANKDRELCQYLETLETRRKATAHTNKVIGAHVSGAGGLENAVFNAAKIGAQAFALFTRSQRTWHSKPLESGTIDAFKQAMRKFGYKPNDVVPHGSYLLNCGSPDPVTLAKSREGLLDEVLRCQQLGLSLYNFHPGSTKGEIPVEQCLDLIAESIALALDKTEGVTILIENMSCQGSTVGGKFTELRGIIDRVPDRHRTRVGVCLDTCHAFAAGWDIKDSYEATMTEFDSVVGLEHLKAVHLNDSKGVLACHADRHENIGKGRIGIDAFKALMNDPRFNAIPMILETPFTDDAGYEAEITLLYDLCKAA</sequence>
<feature type="compositionally biased region" description="Low complexity" evidence="9">
    <location>
        <begin position="1"/>
        <end position="13"/>
    </location>
</feature>
<evidence type="ECO:0000256" key="6">
    <source>
        <dbReference type="ARBA" id="ARBA00022833"/>
    </source>
</evidence>
<dbReference type="NCBIfam" id="TIGR00587">
    <property type="entry name" value="nfo"/>
    <property type="match status" value="1"/>
</dbReference>
<keyword evidence="5" id="KW-0378">Hydrolase</keyword>
<evidence type="ECO:0000256" key="2">
    <source>
        <dbReference type="ARBA" id="ARBA00005340"/>
    </source>
</evidence>
<dbReference type="PANTHER" id="PTHR21445">
    <property type="entry name" value="ENDONUCLEASE IV ENDODEOXYRIBONUCLEASE IV"/>
    <property type="match status" value="1"/>
</dbReference>
<feature type="region of interest" description="Disordered" evidence="9">
    <location>
        <begin position="1"/>
        <end position="57"/>
    </location>
</feature>
<dbReference type="PROSITE" id="PS00730">
    <property type="entry name" value="AP_NUCLEASE_F2_2"/>
    <property type="match status" value="1"/>
</dbReference>
<dbReference type="SUPFAM" id="SSF51658">
    <property type="entry name" value="Xylose isomerase-like"/>
    <property type="match status" value="1"/>
</dbReference>
<evidence type="ECO:0000256" key="1">
    <source>
        <dbReference type="ARBA" id="ARBA00001947"/>
    </source>
</evidence>
<dbReference type="Pfam" id="PF01261">
    <property type="entry name" value="AP_endonuc_2"/>
    <property type="match status" value="1"/>
</dbReference>
<dbReference type="PROSITE" id="PS00731">
    <property type="entry name" value="AP_NUCLEASE_F2_3"/>
    <property type="match status" value="1"/>
</dbReference>
<accession>A0A1V9YEW9</accession>
<keyword evidence="3" id="KW-0479">Metal-binding</keyword>
<organism evidence="11 12">
    <name type="scientific">Achlya hypogyna</name>
    <name type="common">Oomycete</name>
    <name type="synonym">Protoachlya hypogyna</name>
    <dbReference type="NCBI Taxonomy" id="1202772"/>
    <lineage>
        <taxon>Eukaryota</taxon>
        <taxon>Sar</taxon>
        <taxon>Stramenopiles</taxon>
        <taxon>Oomycota</taxon>
        <taxon>Saprolegniomycetes</taxon>
        <taxon>Saprolegniales</taxon>
        <taxon>Achlyaceae</taxon>
        <taxon>Achlya</taxon>
    </lineage>
</organism>